<proteinExistence type="predicted"/>
<organism evidence="1 2">
    <name type="scientific">Lindgomyces ingoldianus</name>
    <dbReference type="NCBI Taxonomy" id="673940"/>
    <lineage>
        <taxon>Eukaryota</taxon>
        <taxon>Fungi</taxon>
        <taxon>Dikarya</taxon>
        <taxon>Ascomycota</taxon>
        <taxon>Pezizomycotina</taxon>
        <taxon>Dothideomycetes</taxon>
        <taxon>Pleosporomycetidae</taxon>
        <taxon>Pleosporales</taxon>
        <taxon>Lindgomycetaceae</taxon>
        <taxon>Lindgomyces</taxon>
    </lineage>
</organism>
<gene>
    <name evidence="1" type="ORF">BDR25DRAFT_392156</name>
</gene>
<name>A0ACB6R533_9PLEO</name>
<protein>
    <submittedName>
        <fullName evidence="1">Uncharacterized protein</fullName>
    </submittedName>
</protein>
<reference evidence="1" key="1">
    <citation type="journal article" date="2020" name="Stud. Mycol.">
        <title>101 Dothideomycetes genomes: a test case for predicting lifestyles and emergence of pathogens.</title>
        <authorList>
            <person name="Haridas S."/>
            <person name="Albert R."/>
            <person name="Binder M."/>
            <person name="Bloem J."/>
            <person name="Labutti K."/>
            <person name="Salamov A."/>
            <person name="Andreopoulos B."/>
            <person name="Baker S."/>
            <person name="Barry K."/>
            <person name="Bills G."/>
            <person name="Bluhm B."/>
            <person name="Cannon C."/>
            <person name="Castanera R."/>
            <person name="Culley D."/>
            <person name="Daum C."/>
            <person name="Ezra D."/>
            <person name="Gonzalez J."/>
            <person name="Henrissat B."/>
            <person name="Kuo A."/>
            <person name="Liang C."/>
            <person name="Lipzen A."/>
            <person name="Lutzoni F."/>
            <person name="Magnuson J."/>
            <person name="Mondo S."/>
            <person name="Nolan M."/>
            <person name="Ohm R."/>
            <person name="Pangilinan J."/>
            <person name="Park H.-J."/>
            <person name="Ramirez L."/>
            <person name="Alfaro M."/>
            <person name="Sun H."/>
            <person name="Tritt A."/>
            <person name="Yoshinaga Y."/>
            <person name="Zwiers L.-H."/>
            <person name="Turgeon B."/>
            <person name="Goodwin S."/>
            <person name="Spatafora J."/>
            <person name="Crous P."/>
            <person name="Grigoriev I."/>
        </authorList>
    </citation>
    <scope>NUCLEOTIDE SEQUENCE</scope>
    <source>
        <strain evidence="1">ATCC 200398</strain>
    </source>
</reference>
<keyword evidence="2" id="KW-1185">Reference proteome</keyword>
<evidence type="ECO:0000313" key="2">
    <source>
        <dbReference type="Proteomes" id="UP000799755"/>
    </source>
</evidence>
<evidence type="ECO:0000313" key="1">
    <source>
        <dbReference type="EMBL" id="KAF2473637.1"/>
    </source>
</evidence>
<accession>A0ACB6R533</accession>
<dbReference type="EMBL" id="MU003499">
    <property type="protein sequence ID" value="KAF2473637.1"/>
    <property type="molecule type" value="Genomic_DNA"/>
</dbReference>
<sequence>MPWSSQGPQPYGNGVNSNYPNSGYNGYGSSAPYSNNSYGQQPQPCYDQYGNQINNNAYNAQPPRPVYDPQPPRPSYDSQNSSQALLTPPAEPQLRRKRSKREMVGKAADTLGKAMIGAGALATPFAVIDPFVTPIVAGSVIAAGTALRTVVYACKKCGKKFRDSAETVPRRIELCSGCY</sequence>
<dbReference type="Proteomes" id="UP000799755">
    <property type="component" value="Unassembled WGS sequence"/>
</dbReference>
<comment type="caution">
    <text evidence="1">The sequence shown here is derived from an EMBL/GenBank/DDBJ whole genome shotgun (WGS) entry which is preliminary data.</text>
</comment>